<evidence type="ECO:0000256" key="1">
    <source>
        <dbReference type="SAM" id="Coils"/>
    </source>
</evidence>
<sequence length="108" mass="12591">MKMERGKTLFDDNAHKEESEGKIRKDSSKIYREVQPLDRLKNLEEKITSAVERVKALKEEKNDLEKKIKRLEALLDEKTQELESLKSEKGSIAVQLEELLHELEATEI</sequence>
<dbReference type="Gene3D" id="1.20.5.340">
    <property type="match status" value="1"/>
</dbReference>
<proteinExistence type="predicted"/>
<feature type="coiled-coil region" evidence="1">
    <location>
        <begin position="40"/>
        <end position="102"/>
    </location>
</feature>
<dbReference type="AlphaFoldDB" id="A0A2U3QHZ7"/>
<evidence type="ECO:0000313" key="3">
    <source>
        <dbReference type="EMBL" id="SPQ00980.1"/>
    </source>
</evidence>
<name>A0A2U3QHZ7_9BACT</name>
<protein>
    <recommendedName>
        <fullName evidence="5">Cell division protein ZapB</fullName>
    </recommendedName>
</protein>
<keyword evidence="4" id="KW-1185">Reference proteome</keyword>
<evidence type="ECO:0008006" key="5">
    <source>
        <dbReference type="Google" id="ProtNLM"/>
    </source>
</evidence>
<accession>A0A2U3QHZ7</accession>
<dbReference type="Proteomes" id="UP000245125">
    <property type="component" value="Unassembled WGS sequence"/>
</dbReference>
<reference evidence="4" key="1">
    <citation type="submission" date="2018-03" db="EMBL/GenBank/DDBJ databases">
        <authorList>
            <person name="Zecchin S."/>
        </authorList>
    </citation>
    <scope>NUCLEOTIDE SEQUENCE [LARGE SCALE GENOMIC DNA]</scope>
</reference>
<evidence type="ECO:0000256" key="2">
    <source>
        <dbReference type="SAM" id="MobiDB-lite"/>
    </source>
</evidence>
<dbReference type="EMBL" id="OUUY01000086">
    <property type="protein sequence ID" value="SPQ00980.1"/>
    <property type="molecule type" value="Genomic_DNA"/>
</dbReference>
<evidence type="ECO:0000313" key="4">
    <source>
        <dbReference type="Proteomes" id="UP000245125"/>
    </source>
</evidence>
<gene>
    <name evidence="3" type="ORF">NBG4_40020</name>
</gene>
<organism evidence="3 4">
    <name type="scientific">Candidatus Sulfobium mesophilum</name>
    <dbReference type="NCBI Taxonomy" id="2016548"/>
    <lineage>
        <taxon>Bacteria</taxon>
        <taxon>Pseudomonadati</taxon>
        <taxon>Nitrospirota</taxon>
        <taxon>Nitrospiria</taxon>
        <taxon>Nitrospirales</taxon>
        <taxon>Nitrospiraceae</taxon>
        <taxon>Candidatus Sulfobium</taxon>
    </lineage>
</organism>
<keyword evidence="1" id="KW-0175">Coiled coil</keyword>
<feature type="region of interest" description="Disordered" evidence="2">
    <location>
        <begin position="1"/>
        <end position="27"/>
    </location>
</feature>